<evidence type="ECO:0000259" key="7">
    <source>
        <dbReference type="Pfam" id="PF01578"/>
    </source>
</evidence>
<evidence type="ECO:0000256" key="6">
    <source>
        <dbReference type="SAM" id="Phobius"/>
    </source>
</evidence>
<protein>
    <submittedName>
        <fullName evidence="8">Cytochrome c biogenesis protein CcsA</fullName>
    </submittedName>
</protein>
<dbReference type="EMBL" id="JAESWB010000247">
    <property type="protein sequence ID" value="MBL4953938.1"/>
    <property type="molecule type" value="Genomic_DNA"/>
</dbReference>
<dbReference type="RefSeq" id="WP_202655196.1">
    <property type="nucleotide sequence ID" value="NZ_JAESWB010000247.1"/>
</dbReference>
<name>A0ABS1TTR8_9BACI</name>
<evidence type="ECO:0000256" key="5">
    <source>
        <dbReference type="ARBA" id="ARBA00023136"/>
    </source>
</evidence>
<evidence type="ECO:0000256" key="2">
    <source>
        <dbReference type="ARBA" id="ARBA00022692"/>
    </source>
</evidence>
<reference evidence="8 9" key="1">
    <citation type="submission" date="2021-01" db="EMBL/GenBank/DDBJ databases">
        <title>Genome public.</title>
        <authorList>
            <person name="Liu C."/>
            <person name="Sun Q."/>
        </authorList>
    </citation>
    <scope>NUCLEOTIDE SEQUENCE [LARGE SCALE GENOMIC DNA]</scope>
    <source>
        <strain evidence="8 9">YIM B02564</strain>
    </source>
</reference>
<accession>A0ABS1TTR8</accession>
<dbReference type="PANTHER" id="PTHR30071:SF1">
    <property type="entry name" value="CYTOCHROME B_B6 PROTEIN-RELATED"/>
    <property type="match status" value="1"/>
</dbReference>
<dbReference type="Pfam" id="PF01578">
    <property type="entry name" value="Cytochrom_C_asm"/>
    <property type="match status" value="1"/>
</dbReference>
<feature type="transmembrane region" description="Helical" evidence="6">
    <location>
        <begin position="209"/>
        <end position="224"/>
    </location>
</feature>
<feature type="transmembrane region" description="Helical" evidence="6">
    <location>
        <begin position="6"/>
        <end position="25"/>
    </location>
</feature>
<feature type="transmembrane region" description="Helical" evidence="6">
    <location>
        <begin position="135"/>
        <end position="156"/>
    </location>
</feature>
<gene>
    <name evidence="8" type="primary">ccsA</name>
    <name evidence="8" type="ORF">JK635_17275</name>
</gene>
<evidence type="ECO:0000256" key="4">
    <source>
        <dbReference type="ARBA" id="ARBA00022989"/>
    </source>
</evidence>
<comment type="caution">
    <text evidence="8">The sequence shown here is derived from an EMBL/GenBank/DDBJ whole genome shotgun (WGS) entry which is preliminary data.</text>
</comment>
<evidence type="ECO:0000313" key="8">
    <source>
        <dbReference type="EMBL" id="MBL4953938.1"/>
    </source>
</evidence>
<feature type="transmembrane region" description="Helical" evidence="6">
    <location>
        <begin position="172"/>
        <end position="194"/>
    </location>
</feature>
<keyword evidence="5 6" id="KW-0472">Membrane</keyword>
<dbReference type="Proteomes" id="UP000623967">
    <property type="component" value="Unassembled WGS sequence"/>
</dbReference>
<organism evidence="8 9">
    <name type="scientific">Neobacillus paridis</name>
    <dbReference type="NCBI Taxonomy" id="2803862"/>
    <lineage>
        <taxon>Bacteria</taxon>
        <taxon>Bacillati</taxon>
        <taxon>Bacillota</taxon>
        <taxon>Bacilli</taxon>
        <taxon>Bacillales</taxon>
        <taxon>Bacillaceae</taxon>
        <taxon>Neobacillus</taxon>
    </lineage>
</organism>
<feature type="transmembrane region" description="Helical" evidence="6">
    <location>
        <begin position="95"/>
        <end position="115"/>
    </location>
</feature>
<dbReference type="InterPro" id="IPR002541">
    <property type="entry name" value="Cyt_c_assembly"/>
</dbReference>
<sequence length="278" mass="30955">MAIFIQIIVYASLILYIAASVLYFAGYRSEKNGMLKAASAIAIVGCIINFLALIIRTILSGRLPLSSGYEFILSFAFLTSLLYLIFEWKNKAKNAGGIVMIIAALLILAVIIIAGGQLDEVSPLMPALKSPWLTVHVLTAALAYASFALAAGLAIIQIRKIKQGNTAQDSKIYRVVAIGFMLLSFSIILGAIWAEQAWGAYWTWDPKEVWALVTWIIYAIYLHLHRRKTWRGARACWMVIAGFIIVLFTFFGVNFLFSGMHSYADSIDPLFHMNEQFL</sequence>
<keyword evidence="4 6" id="KW-1133">Transmembrane helix</keyword>
<dbReference type="PANTHER" id="PTHR30071">
    <property type="entry name" value="HEME EXPORTER PROTEIN C"/>
    <property type="match status" value="1"/>
</dbReference>
<keyword evidence="9" id="KW-1185">Reference proteome</keyword>
<evidence type="ECO:0000256" key="3">
    <source>
        <dbReference type="ARBA" id="ARBA00022748"/>
    </source>
</evidence>
<keyword evidence="3" id="KW-0201">Cytochrome c-type biogenesis</keyword>
<proteinExistence type="predicted"/>
<evidence type="ECO:0000256" key="1">
    <source>
        <dbReference type="ARBA" id="ARBA00004141"/>
    </source>
</evidence>
<feature type="transmembrane region" description="Helical" evidence="6">
    <location>
        <begin position="71"/>
        <end position="88"/>
    </location>
</feature>
<keyword evidence="2 6" id="KW-0812">Transmembrane</keyword>
<comment type="subcellular location">
    <subcellularLocation>
        <location evidence="1">Membrane</location>
        <topology evidence="1">Multi-pass membrane protein</topology>
    </subcellularLocation>
</comment>
<evidence type="ECO:0000313" key="9">
    <source>
        <dbReference type="Proteomes" id="UP000623967"/>
    </source>
</evidence>
<feature type="transmembrane region" description="Helical" evidence="6">
    <location>
        <begin position="37"/>
        <end position="59"/>
    </location>
</feature>
<feature type="transmembrane region" description="Helical" evidence="6">
    <location>
        <begin position="236"/>
        <end position="257"/>
    </location>
</feature>
<feature type="domain" description="Cytochrome c assembly protein" evidence="7">
    <location>
        <begin position="68"/>
        <end position="261"/>
    </location>
</feature>
<dbReference type="InterPro" id="IPR045062">
    <property type="entry name" value="Cyt_c_biogenesis_CcsA/CcmC"/>
</dbReference>